<reference evidence="2" key="2">
    <citation type="submission" date="2023-03" db="EMBL/GenBank/DDBJ databases">
        <authorList>
            <person name="Inwood S.N."/>
            <person name="Skelly J.G."/>
            <person name="Guhlin J."/>
            <person name="Harrop T.W.R."/>
            <person name="Goldson S.G."/>
            <person name="Dearden P.K."/>
        </authorList>
    </citation>
    <scope>NUCLEOTIDE SEQUENCE</scope>
    <source>
        <strain evidence="2">Irish</strain>
        <tissue evidence="2">Whole body</tissue>
    </source>
</reference>
<sequence>MARFFILLMSFALLFVCYIQAAPSPVQAETSTVNNIEDTFKKIADSFSNGLKNLMEDPKVGDFVKESQKFLENAAQNFQTEASKLIPKTDNLKQD</sequence>
<evidence type="ECO:0000313" key="3">
    <source>
        <dbReference type="Proteomes" id="UP001168990"/>
    </source>
</evidence>
<evidence type="ECO:0000256" key="1">
    <source>
        <dbReference type="SAM" id="SignalP"/>
    </source>
</evidence>
<accession>A0AA39FVX3</accession>
<organism evidence="2 3">
    <name type="scientific">Microctonus aethiopoides</name>
    <dbReference type="NCBI Taxonomy" id="144406"/>
    <lineage>
        <taxon>Eukaryota</taxon>
        <taxon>Metazoa</taxon>
        <taxon>Ecdysozoa</taxon>
        <taxon>Arthropoda</taxon>
        <taxon>Hexapoda</taxon>
        <taxon>Insecta</taxon>
        <taxon>Pterygota</taxon>
        <taxon>Neoptera</taxon>
        <taxon>Endopterygota</taxon>
        <taxon>Hymenoptera</taxon>
        <taxon>Apocrita</taxon>
        <taxon>Ichneumonoidea</taxon>
        <taxon>Braconidae</taxon>
        <taxon>Euphorinae</taxon>
        <taxon>Microctonus</taxon>
    </lineage>
</organism>
<keyword evidence="3" id="KW-1185">Reference proteome</keyword>
<evidence type="ECO:0000313" key="2">
    <source>
        <dbReference type="EMBL" id="KAK0176834.1"/>
    </source>
</evidence>
<comment type="caution">
    <text evidence="2">The sequence shown here is derived from an EMBL/GenBank/DDBJ whole genome shotgun (WGS) entry which is preliminary data.</text>
</comment>
<feature type="signal peptide" evidence="1">
    <location>
        <begin position="1"/>
        <end position="21"/>
    </location>
</feature>
<proteinExistence type="predicted"/>
<name>A0AA39FVX3_9HYME</name>
<dbReference type="AlphaFoldDB" id="A0AA39FVX3"/>
<dbReference type="Proteomes" id="UP001168990">
    <property type="component" value="Unassembled WGS sequence"/>
</dbReference>
<gene>
    <name evidence="2" type="ORF">PV328_000936</name>
</gene>
<feature type="chain" id="PRO_5041253042" description="Apolipoprotein C-I" evidence="1">
    <location>
        <begin position="22"/>
        <end position="95"/>
    </location>
</feature>
<reference evidence="2" key="1">
    <citation type="journal article" date="2023" name="bioRxiv">
        <title>Scaffold-level genome assemblies of two parasitoid biocontrol wasps reveal the parthenogenesis mechanism and an associated novel virus.</title>
        <authorList>
            <person name="Inwood S."/>
            <person name="Skelly J."/>
            <person name="Guhlin J."/>
            <person name="Harrop T."/>
            <person name="Goldson S."/>
            <person name="Dearden P."/>
        </authorList>
    </citation>
    <scope>NUCLEOTIDE SEQUENCE</scope>
    <source>
        <strain evidence="2">Irish</strain>
        <tissue evidence="2">Whole body</tissue>
    </source>
</reference>
<dbReference type="EMBL" id="JAQQBS010000001">
    <property type="protein sequence ID" value="KAK0176834.1"/>
    <property type="molecule type" value="Genomic_DNA"/>
</dbReference>
<evidence type="ECO:0008006" key="4">
    <source>
        <dbReference type="Google" id="ProtNLM"/>
    </source>
</evidence>
<keyword evidence="1" id="KW-0732">Signal</keyword>
<protein>
    <recommendedName>
        <fullName evidence="4">Apolipoprotein C-I</fullName>
    </recommendedName>
</protein>